<dbReference type="GO" id="GO:0000139">
    <property type="term" value="C:Golgi membrane"/>
    <property type="evidence" value="ECO:0007669"/>
    <property type="project" value="UniProtKB-SubCell"/>
</dbReference>
<dbReference type="OrthoDB" id="675023at2759"/>
<dbReference type="EMBL" id="JACMSC010000011">
    <property type="protein sequence ID" value="KAG6501948.1"/>
    <property type="molecule type" value="Genomic_DNA"/>
</dbReference>
<keyword evidence="4 12" id="KW-0808">Transferase</keyword>
<evidence type="ECO:0000313" key="13">
    <source>
        <dbReference type="EMBL" id="KAG6501948.1"/>
    </source>
</evidence>
<protein>
    <recommendedName>
        <fullName evidence="12">Glycosyltransferases</fullName>
        <ecNumber evidence="12">2.4.-.-</ecNumber>
    </recommendedName>
</protein>
<keyword evidence="14" id="KW-1185">Reference proteome</keyword>
<comment type="caution">
    <text evidence="13">The sequence shown here is derived from an EMBL/GenBank/DDBJ whole genome shotgun (WGS) entry which is preliminary data.</text>
</comment>
<keyword evidence="5 12" id="KW-0812">Transmembrane</keyword>
<dbReference type="AlphaFoldDB" id="A0A8J5G7K5"/>
<comment type="subcellular location">
    <subcellularLocation>
        <location evidence="1 12">Golgi apparatus membrane</location>
        <topology evidence="1 12">Single-pass type II membrane protein</topology>
    </subcellularLocation>
</comment>
<feature type="transmembrane region" description="Helical" evidence="12">
    <location>
        <begin position="21"/>
        <end position="42"/>
    </location>
</feature>
<evidence type="ECO:0000256" key="1">
    <source>
        <dbReference type="ARBA" id="ARBA00004323"/>
    </source>
</evidence>
<evidence type="ECO:0000256" key="6">
    <source>
        <dbReference type="ARBA" id="ARBA00022968"/>
    </source>
</evidence>
<keyword evidence="10" id="KW-0325">Glycoprotein</keyword>
<evidence type="ECO:0000313" key="14">
    <source>
        <dbReference type="Proteomes" id="UP000734854"/>
    </source>
</evidence>
<dbReference type="GO" id="GO:0010417">
    <property type="term" value="P:glucuronoxylan biosynthetic process"/>
    <property type="evidence" value="ECO:0007669"/>
    <property type="project" value="TreeGrafter"/>
</dbReference>
<reference evidence="13 14" key="1">
    <citation type="submission" date="2020-08" db="EMBL/GenBank/DDBJ databases">
        <title>Plant Genome Project.</title>
        <authorList>
            <person name="Zhang R.-G."/>
        </authorList>
    </citation>
    <scope>NUCLEOTIDE SEQUENCE [LARGE SCALE GENOMIC DNA]</scope>
    <source>
        <tissue evidence="13">Rhizome</tissue>
    </source>
</reference>
<evidence type="ECO:0000256" key="10">
    <source>
        <dbReference type="ARBA" id="ARBA00023180"/>
    </source>
</evidence>
<dbReference type="GO" id="GO:0042285">
    <property type="term" value="F:xylosyltransferase activity"/>
    <property type="evidence" value="ECO:0007669"/>
    <property type="project" value="TreeGrafter"/>
</dbReference>
<comment type="similarity">
    <text evidence="2 12">Belongs to the glycosyltransferase 43 family.</text>
</comment>
<evidence type="ECO:0000256" key="12">
    <source>
        <dbReference type="RuleBase" id="RU363127"/>
    </source>
</evidence>
<gene>
    <name evidence="13" type="ORF">ZIOFF_041832</name>
</gene>
<keyword evidence="7 12" id="KW-1133">Transmembrane helix</keyword>
<evidence type="ECO:0000256" key="3">
    <source>
        <dbReference type="ARBA" id="ARBA00022676"/>
    </source>
</evidence>
<evidence type="ECO:0000256" key="9">
    <source>
        <dbReference type="ARBA" id="ARBA00023136"/>
    </source>
</evidence>
<evidence type="ECO:0000256" key="2">
    <source>
        <dbReference type="ARBA" id="ARBA00007706"/>
    </source>
</evidence>
<evidence type="ECO:0000256" key="4">
    <source>
        <dbReference type="ARBA" id="ARBA00022679"/>
    </source>
</evidence>
<keyword evidence="6 12" id="KW-0735">Signal-anchor</keyword>
<dbReference type="Proteomes" id="UP000734854">
    <property type="component" value="Unassembled WGS sequence"/>
</dbReference>
<evidence type="ECO:0000256" key="7">
    <source>
        <dbReference type="ARBA" id="ARBA00022989"/>
    </source>
</evidence>
<organism evidence="13 14">
    <name type="scientific">Zingiber officinale</name>
    <name type="common">Ginger</name>
    <name type="synonym">Amomum zingiber</name>
    <dbReference type="NCBI Taxonomy" id="94328"/>
    <lineage>
        <taxon>Eukaryota</taxon>
        <taxon>Viridiplantae</taxon>
        <taxon>Streptophyta</taxon>
        <taxon>Embryophyta</taxon>
        <taxon>Tracheophyta</taxon>
        <taxon>Spermatophyta</taxon>
        <taxon>Magnoliopsida</taxon>
        <taxon>Liliopsida</taxon>
        <taxon>Zingiberales</taxon>
        <taxon>Zingiberaceae</taxon>
        <taxon>Zingiber</taxon>
    </lineage>
</organism>
<dbReference type="PANTHER" id="PTHR10896">
    <property type="entry name" value="GALACTOSYLGALACTOSYLXYLOSYLPROTEIN 3-BETA-GLUCURONOSYLTRANSFERASE BETA-1,3-GLUCURONYLTRANSFERASE"/>
    <property type="match status" value="1"/>
</dbReference>
<dbReference type="EC" id="2.4.-.-" evidence="12"/>
<dbReference type="GO" id="GO:0009834">
    <property type="term" value="P:plant-type secondary cell wall biogenesis"/>
    <property type="evidence" value="ECO:0007669"/>
    <property type="project" value="TreeGrafter"/>
</dbReference>
<keyword evidence="11 12" id="KW-0961">Cell wall biogenesis/degradation</keyword>
<keyword evidence="9 12" id="KW-0472">Membrane</keyword>
<accession>A0A8J5G7K5</accession>
<dbReference type="GO" id="GO:0071555">
    <property type="term" value="P:cell wall organization"/>
    <property type="evidence" value="ECO:0007669"/>
    <property type="project" value="UniProtKB-KW"/>
</dbReference>
<sequence length="324" mass="36358">MGSGDRAKKRIQLWKKALIHFALCFVMGFFTGFAPTSSVSLFTGRDTEALRDRIADTGDGANPSAGHTAADAHRQLIVVTTTSSGDRWRDALLRRMSDTLRLVPPPILWIVVQQVAAADLDGAAEVLRKTGVMYRHLTFKKNFTDAAAAADHQRNVALSHIERHRLAGIVHFADLSNVYDLQFFREIRNIEAFGAWPMAMMSANRKRVVVDGPICNSSNVLGWISEDLSNDKFRDLRNLMKSAEPKMKPTKIDISGFAFNSSILWDPERWGRRSTSVPDTMSDQDSIKFVQEVVLEDENKMMKGIPADCSRIMLWHLHSPRSSN</sequence>
<evidence type="ECO:0000256" key="11">
    <source>
        <dbReference type="ARBA" id="ARBA00023316"/>
    </source>
</evidence>
<dbReference type="FunFam" id="3.90.550.10:FF:000084">
    <property type="entry name" value="Glycosyltransferases"/>
    <property type="match status" value="1"/>
</dbReference>
<keyword evidence="3" id="KW-0328">Glycosyltransferase</keyword>
<evidence type="ECO:0000256" key="5">
    <source>
        <dbReference type="ARBA" id="ARBA00022692"/>
    </source>
</evidence>
<dbReference type="GO" id="GO:0015018">
    <property type="term" value="F:galactosylgalactosylxylosylprotein 3-beta-glucuronosyltransferase activity"/>
    <property type="evidence" value="ECO:0007669"/>
    <property type="project" value="InterPro"/>
</dbReference>
<dbReference type="InterPro" id="IPR005027">
    <property type="entry name" value="Glyco_trans_43"/>
</dbReference>
<name>A0A8J5G7K5_ZINOF</name>
<dbReference type="PANTHER" id="PTHR10896:SF59">
    <property type="entry name" value="BETA-1,4-XYLOSYLTRANSFERASE IRX9"/>
    <property type="match status" value="1"/>
</dbReference>
<evidence type="ECO:0000256" key="8">
    <source>
        <dbReference type="ARBA" id="ARBA00023034"/>
    </source>
</evidence>
<comment type="function">
    <text evidence="12">Involved in the synthesis of glucuronoxylan hemicellulose in secondary cell walls.</text>
</comment>
<proteinExistence type="inferred from homology"/>
<keyword evidence="8 12" id="KW-0333">Golgi apparatus</keyword>
<dbReference type="Pfam" id="PF03360">
    <property type="entry name" value="Glyco_transf_43"/>
    <property type="match status" value="1"/>
</dbReference>